<evidence type="ECO:0000313" key="11">
    <source>
        <dbReference type="EMBL" id="RAJ94606.1"/>
    </source>
</evidence>
<feature type="transmembrane region" description="Helical" evidence="10">
    <location>
        <begin position="172"/>
        <end position="200"/>
    </location>
</feature>
<evidence type="ECO:0000256" key="5">
    <source>
        <dbReference type="ARBA" id="ARBA00022692"/>
    </source>
</evidence>
<evidence type="ECO:0000256" key="2">
    <source>
        <dbReference type="ARBA" id="ARBA00009772"/>
    </source>
</evidence>
<keyword evidence="7 10" id="KW-0472">Membrane</keyword>
<keyword evidence="11" id="KW-0282">Flagellum</keyword>
<dbReference type="GO" id="GO:0006605">
    <property type="term" value="P:protein targeting"/>
    <property type="evidence" value="ECO:0007669"/>
    <property type="project" value="UniProtKB-UniRule"/>
</dbReference>
<keyword evidence="8 10" id="KW-0975">Bacterial flagellum</keyword>
<evidence type="ECO:0000256" key="9">
    <source>
        <dbReference type="NCBIfam" id="TIGR01400"/>
    </source>
</evidence>
<evidence type="ECO:0000256" key="7">
    <source>
        <dbReference type="ARBA" id="ARBA00023136"/>
    </source>
</evidence>
<evidence type="ECO:0000256" key="1">
    <source>
        <dbReference type="ARBA" id="ARBA00002578"/>
    </source>
</evidence>
<dbReference type="GO" id="GO:0044780">
    <property type="term" value="P:bacterial-type flagellum assembly"/>
    <property type="evidence" value="ECO:0007669"/>
    <property type="project" value="UniProtKB-UniRule"/>
</dbReference>
<evidence type="ECO:0000256" key="10">
    <source>
        <dbReference type="RuleBase" id="RU362071"/>
    </source>
</evidence>
<dbReference type="PANTHER" id="PTHR30065:SF8">
    <property type="entry name" value="FLAGELLAR BIOSYNTHETIC PROTEIN FLIR"/>
    <property type="match status" value="1"/>
</dbReference>
<evidence type="ECO:0000313" key="13">
    <source>
        <dbReference type="Proteomes" id="UP000249203"/>
    </source>
</evidence>
<dbReference type="PANTHER" id="PTHR30065">
    <property type="entry name" value="FLAGELLAR BIOSYNTHETIC PROTEIN FLIR"/>
    <property type="match status" value="1"/>
</dbReference>
<evidence type="ECO:0000313" key="14">
    <source>
        <dbReference type="Proteomes" id="UP000287865"/>
    </source>
</evidence>
<dbReference type="EMBL" id="PIPK01000015">
    <property type="protein sequence ID" value="RUO19711.1"/>
    <property type="molecule type" value="Genomic_DNA"/>
</dbReference>
<keyword evidence="4 10" id="KW-1003">Cell membrane</keyword>
<keyword evidence="6 10" id="KW-1133">Transmembrane helix</keyword>
<evidence type="ECO:0000256" key="3">
    <source>
        <dbReference type="ARBA" id="ARBA00021717"/>
    </source>
</evidence>
<feature type="transmembrane region" description="Helical" evidence="10">
    <location>
        <begin position="76"/>
        <end position="99"/>
    </location>
</feature>
<comment type="similarity">
    <text evidence="2 10">Belongs to the FliR/MopE/SpaR family.</text>
</comment>
<reference evidence="11 13" key="2">
    <citation type="submission" date="2018-06" db="EMBL/GenBank/DDBJ databases">
        <title>Genomic Encyclopedia of Type Strains, Phase III (KMG-III): the genomes of soil and plant-associated and newly described type strains.</title>
        <authorList>
            <person name="Whitman W."/>
        </authorList>
    </citation>
    <scope>NUCLEOTIDE SEQUENCE [LARGE SCALE GENOMIC DNA]</scope>
    <source>
        <strain evidence="11 13">CGMCC 1.15366</strain>
    </source>
</reference>
<comment type="function">
    <text evidence="1 10">Role in flagellar biosynthesis.</text>
</comment>
<dbReference type="Proteomes" id="UP000249203">
    <property type="component" value="Unassembled WGS sequence"/>
</dbReference>
<dbReference type="InterPro" id="IPR006303">
    <property type="entry name" value="FliR"/>
</dbReference>
<dbReference type="RefSeq" id="WP_111570182.1">
    <property type="nucleotide sequence ID" value="NZ_PIPK01000015.1"/>
</dbReference>
<comment type="caution">
    <text evidence="11">The sequence shown here is derived from an EMBL/GenBank/DDBJ whole genome shotgun (WGS) entry which is preliminary data.</text>
</comment>
<dbReference type="Proteomes" id="UP000287865">
    <property type="component" value="Unassembled WGS sequence"/>
</dbReference>
<keyword evidence="11" id="KW-0969">Cilium</keyword>
<comment type="subcellular location">
    <subcellularLocation>
        <location evidence="10">Cell membrane</location>
        <topology evidence="10">Multi-pass membrane protein</topology>
    </subcellularLocation>
    <subcellularLocation>
        <location evidence="10">Bacterial flagellum basal body</location>
    </subcellularLocation>
</comment>
<name>A0A327WRN9_9GAMM</name>
<feature type="transmembrane region" description="Helical" evidence="10">
    <location>
        <begin position="44"/>
        <end position="64"/>
    </location>
</feature>
<evidence type="ECO:0000256" key="6">
    <source>
        <dbReference type="ARBA" id="ARBA00022989"/>
    </source>
</evidence>
<keyword evidence="5 10" id="KW-0812">Transmembrane</keyword>
<evidence type="ECO:0000256" key="8">
    <source>
        <dbReference type="ARBA" id="ARBA00023143"/>
    </source>
</evidence>
<dbReference type="OrthoDB" id="9797790at2"/>
<dbReference type="InterPro" id="IPR002010">
    <property type="entry name" value="T3SS_IM_R"/>
</dbReference>
<evidence type="ECO:0000256" key="4">
    <source>
        <dbReference type="ARBA" id="ARBA00022475"/>
    </source>
</evidence>
<accession>A0A327WRN9</accession>
<dbReference type="PRINTS" id="PR00953">
    <property type="entry name" value="TYPE3IMRPROT"/>
</dbReference>
<sequence length="260" mass="28238">MDVYESIILEWLAQHYWPFVRISSMLLTMAVFSGRGIPSRIKIFFAIAISMVVAPAIPPIQVTFDTVSPAGMLVTVHQIIIGVALGFMSLLAINTFALAGQVLGMQVGLGFAAMVDPSSGQQVPVLSQFYLMLASLVFLALDGHLLMIRMVAASFEAVPVGQSGLDPDAYFYIANWAVWMFNAALGFALSAMISILLINLSFGVMTRASPQLNIFTVGFPITMISGLLILWLTIGNFITHFENQWQRAITGMCFILGGSC</sequence>
<keyword evidence="11" id="KW-0966">Cell projection</keyword>
<organism evidence="11 13">
    <name type="scientific">Aliidiomarina maris</name>
    <dbReference type="NCBI Taxonomy" id="531312"/>
    <lineage>
        <taxon>Bacteria</taxon>
        <taxon>Pseudomonadati</taxon>
        <taxon>Pseudomonadota</taxon>
        <taxon>Gammaproteobacteria</taxon>
        <taxon>Alteromonadales</taxon>
        <taxon>Idiomarinaceae</taxon>
        <taxon>Aliidiomarina</taxon>
    </lineage>
</organism>
<dbReference type="AlphaFoldDB" id="A0A327WRN9"/>
<dbReference type="GO" id="GO:0009425">
    <property type="term" value="C:bacterial-type flagellum basal body"/>
    <property type="evidence" value="ECO:0007669"/>
    <property type="project" value="UniProtKB-SubCell"/>
</dbReference>
<dbReference type="Pfam" id="PF01311">
    <property type="entry name" value="Bac_export_1"/>
    <property type="match status" value="1"/>
</dbReference>
<dbReference type="GO" id="GO:0005886">
    <property type="term" value="C:plasma membrane"/>
    <property type="evidence" value="ECO:0007669"/>
    <property type="project" value="UniProtKB-SubCell"/>
</dbReference>
<gene>
    <name evidence="11" type="ORF">B0I24_1149</name>
    <name evidence="12" type="ORF">CWE07_12590</name>
</gene>
<keyword evidence="14" id="KW-1185">Reference proteome</keyword>
<feature type="transmembrane region" description="Helical" evidence="10">
    <location>
        <begin position="15"/>
        <end position="32"/>
    </location>
</feature>
<evidence type="ECO:0000313" key="12">
    <source>
        <dbReference type="EMBL" id="RUO19711.1"/>
    </source>
</evidence>
<dbReference type="NCBIfam" id="TIGR01400">
    <property type="entry name" value="fliR"/>
    <property type="match status" value="1"/>
</dbReference>
<reference evidence="12 14" key="1">
    <citation type="journal article" date="2018" name="Front. Microbiol.">
        <title>Genome-Based Analysis Reveals the Taxonomy and Diversity of the Family Idiomarinaceae.</title>
        <authorList>
            <person name="Liu Y."/>
            <person name="Lai Q."/>
            <person name="Shao Z."/>
        </authorList>
    </citation>
    <scope>NUCLEOTIDE SEQUENCE [LARGE SCALE GENOMIC DNA]</scope>
    <source>
        <strain evidence="12 14">CF12-14</strain>
    </source>
</reference>
<proteinExistence type="inferred from homology"/>
<feature type="transmembrane region" description="Helical" evidence="10">
    <location>
        <begin position="129"/>
        <end position="152"/>
    </location>
</feature>
<protein>
    <recommendedName>
        <fullName evidence="3 9">Flagellar biosynthetic protein FliR</fullName>
    </recommendedName>
</protein>
<feature type="transmembrane region" description="Helical" evidence="10">
    <location>
        <begin position="212"/>
        <end position="234"/>
    </location>
</feature>
<dbReference type="EMBL" id="QLMD01000014">
    <property type="protein sequence ID" value="RAJ94606.1"/>
    <property type="molecule type" value="Genomic_DNA"/>
</dbReference>